<gene>
    <name evidence="2" type="ORF">M8014_07840</name>
</gene>
<dbReference type="SUPFAM" id="SSF142433">
    <property type="entry name" value="CinA-like"/>
    <property type="match status" value="1"/>
</dbReference>
<dbReference type="Pfam" id="PF02464">
    <property type="entry name" value="CinA"/>
    <property type="match status" value="1"/>
</dbReference>
<accession>A0A9J6Q2A8</accession>
<organism evidence="2 3">
    <name type="scientific">Silvania hatchlandensis</name>
    <dbReference type="NCBI Taxonomy" id="2926469"/>
    <lineage>
        <taxon>Bacteria</taxon>
        <taxon>Pseudomonadati</taxon>
        <taxon>Pseudomonadota</taxon>
        <taxon>Gammaproteobacteria</taxon>
        <taxon>Enterobacterales</taxon>
        <taxon>Enterobacteriaceae</taxon>
        <taxon>Silvania</taxon>
    </lineage>
</organism>
<keyword evidence="2" id="KW-0413">Isomerase</keyword>
<protein>
    <submittedName>
        <fullName evidence="2">2-oxo-tetronate isomerase</fullName>
    </submittedName>
</protein>
<reference evidence="2" key="1">
    <citation type="submission" date="2022-05" db="EMBL/GenBank/DDBJ databases">
        <title>Description of a novel species of Leclercia; Leclercia tamurae and the Proposal for a Novel Genus Silvania gen. nov. Containing Two Novel Species Silvania hatchlandensis sp. nov. and Silvania confinis sp. nov. Isolated from the Rhizosphere of Oak.</title>
        <authorList>
            <person name="Maddock D.W."/>
            <person name="Brady C.L."/>
            <person name="Denman S."/>
            <person name="Arnold D."/>
        </authorList>
    </citation>
    <scope>NUCLEOTIDE SEQUENCE</scope>
    <source>
        <strain evidence="2">H19S6</strain>
    </source>
</reference>
<evidence type="ECO:0000259" key="1">
    <source>
        <dbReference type="Pfam" id="PF02464"/>
    </source>
</evidence>
<dbReference type="NCBIfam" id="NF002972">
    <property type="entry name" value="PRK03657.1"/>
    <property type="match status" value="1"/>
</dbReference>
<feature type="domain" description="CinA C-terminal" evidence="1">
    <location>
        <begin position="14"/>
        <end position="164"/>
    </location>
</feature>
<sequence>MTANIWNEAKTAAELTRQVAYVLSELGWRLTTAESCTGGKLASALCAEEDTADFYGVGLVTFTDEAKQKVLGVKPETLEKYSAVSEQTVCEMAQGALRVAEVDIAVAISGYAGPDGGDDGTPAGTVWFAWSFHGEVRAAVQHFTGECDDVIEKAVRYALTEVIRRIPQWKKQLH</sequence>
<evidence type="ECO:0000313" key="2">
    <source>
        <dbReference type="EMBL" id="MCU6664251.1"/>
    </source>
</evidence>
<dbReference type="InterPro" id="IPR036653">
    <property type="entry name" value="CinA-like_C"/>
</dbReference>
<dbReference type="Gene3D" id="3.90.950.20">
    <property type="entry name" value="CinA-like"/>
    <property type="match status" value="1"/>
</dbReference>
<name>A0A9J6Q2A8_9ENTR</name>
<dbReference type="NCBIfam" id="TIGR00199">
    <property type="entry name" value="PncC_domain"/>
    <property type="match status" value="1"/>
</dbReference>
<dbReference type="Proteomes" id="UP001063816">
    <property type="component" value="Unassembled WGS sequence"/>
</dbReference>
<proteinExistence type="predicted"/>
<dbReference type="InterPro" id="IPR008136">
    <property type="entry name" value="CinA_C"/>
</dbReference>
<dbReference type="AlphaFoldDB" id="A0A9J6Q2A8"/>
<keyword evidence="3" id="KW-1185">Reference proteome</keyword>
<dbReference type="GO" id="GO:0016853">
    <property type="term" value="F:isomerase activity"/>
    <property type="evidence" value="ECO:0007669"/>
    <property type="project" value="UniProtKB-KW"/>
</dbReference>
<dbReference type="RefSeq" id="WP_271281962.1">
    <property type="nucleotide sequence ID" value="NZ_JAMGZK010000044.1"/>
</dbReference>
<comment type="caution">
    <text evidence="2">The sequence shown here is derived from an EMBL/GenBank/DDBJ whole genome shotgun (WGS) entry which is preliminary data.</text>
</comment>
<evidence type="ECO:0000313" key="3">
    <source>
        <dbReference type="Proteomes" id="UP001063816"/>
    </source>
</evidence>
<dbReference type="EMBL" id="JAMGZK010000044">
    <property type="protein sequence ID" value="MCU6664251.1"/>
    <property type="molecule type" value="Genomic_DNA"/>
</dbReference>